<keyword evidence="2 5" id="KW-0808">Transferase</keyword>
<dbReference type="EC" id="2.1.1.176" evidence="8"/>
<feature type="binding site" evidence="5">
    <location>
        <position position="330"/>
    </location>
    <ligand>
        <name>S-adenosyl-L-methionine</name>
        <dbReference type="ChEBI" id="CHEBI:59789"/>
    </ligand>
</feature>
<dbReference type="Gene3D" id="3.40.50.150">
    <property type="entry name" value="Vaccinia Virus protein VP39"/>
    <property type="match status" value="1"/>
</dbReference>
<comment type="caution">
    <text evidence="8">The sequence shown here is derived from an EMBL/GenBank/DDBJ whole genome shotgun (WGS) entry which is preliminary data.</text>
</comment>
<dbReference type="EMBL" id="JAVDUI010000001">
    <property type="protein sequence ID" value="MDR6891239.1"/>
    <property type="molecule type" value="Genomic_DNA"/>
</dbReference>
<dbReference type="InterPro" id="IPR049560">
    <property type="entry name" value="MeTrfase_RsmB-F_NOP2_cat"/>
</dbReference>
<evidence type="ECO:0000256" key="1">
    <source>
        <dbReference type="ARBA" id="ARBA00022603"/>
    </source>
</evidence>
<dbReference type="SUPFAM" id="SSF48013">
    <property type="entry name" value="NusB-like"/>
    <property type="match status" value="1"/>
</dbReference>
<protein>
    <submittedName>
        <fullName evidence="8">16S rRNA (Cytosine967-C5)-methyltransferase</fullName>
        <ecNumber evidence="8">2.1.1.176</ecNumber>
    </submittedName>
</protein>
<dbReference type="InterPro" id="IPR006027">
    <property type="entry name" value="NusB_RsmB_TIM44"/>
</dbReference>
<feature type="active site" description="Nucleophile" evidence="5">
    <location>
        <position position="428"/>
    </location>
</feature>
<dbReference type="InterPro" id="IPR001678">
    <property type="entry name" value="MeTrfase_RsmB-F_NOP2_dom"/>
</dbReference>
<evidence type="ECO:0000256" key="3">
    <source>
        <dbReference type="ARBA" id="ARBA00022691"/>
    </source>
</evidence>
<dbReference type="CDD" id="cd02440">
    <property type="entry name" value="AdoMet_MTases"/>
    <property type="match status" value="1"/>
</dbReference>
<dbReference type="GO" id="GO:0001510">
    <property type="term" value="P:RNA methylation"/>
    <property type="evidence" value="ECO:0007669"/>
    <property type="project" value="InterPro"/>
</dbReference>
<sequence length="503" mass="54016">MNENTPRRNDKGRTRNRGGERHYSTSAPSARRRTADPARLVAFEVLEAVSNDDAYANLVLPSRIRAHRLDKRSAGLATELAYGSLRWAGTYDLVLAECIDRPLAEVDSAIVNALRLGTHQLLNMRVPHHAALSETVALVRERIGAGPSGFVNAVLRRVSETEAEGWTTLLLAKARSEAQALGIEFAHPEWIVRALRQSLVIHGSDEAQLPELLAADNAAPAVNLVALPGLGSLDEALAEGAAPGELVADSATTNHGDLGRLASVREGTVRVQDVGSQLVARAFAQVPVETGAERDGRPEAWLDACAGPGGKAALLGALAQERGFALDANEPQEHRADLVERAFAPLDAGVWRIRVGDAREIGEILPNEYDRVLVDVPCSGLGALRRRPESRWRRSPEDIAGLGPLQREILESALKAVRPGGVVGYVTCSPHPAETVAVVDDVLARWSEPGTRLTRLSARGALDAVALTPLFEGTADRQDAQLWPHVHGTDAMFLSLIRKDPAS</sequence>
<dbReference type="GO" id="GO:0003723">
    <property type="term" value="F:RNA binding"/>
    <property type="evidence" value="ECO:0007669"/>
    <property type="project" value="UniProtKB-UniRule"/>
</dbReference>
<evidence type="ECO:0000256" key="2">
    <source>
        <dbReference type="ARBA" id="ARBA00022679"/>
    </source>
</evidence>
<dbReference type="Proteomes" id="UP001247307">
    <property type="component" value="Unassembled WGS sequence"/>
</dbReference>
<feature type="region of interest" description="Disordered" evidence="6">
    <location>
        <begin position="1"/>
        <end position="33"/>
    </location>
</feature>
<evidence type="ECO:0000256" key="5">
    <source>
        <dbReference type="PROSITE-ProRule" id="PRU01023"/>
    </source>
</evidence>
<dbReference type="RefSeq" id="WP_309848799.1">
    <property type="nucleotide sequence ID" value="NZ_BAAAIU010000004.1"/>
</dbReference>
<dbReference type="PANTHER" id="PTHR22807:SF53">
    <property type="entry name" value="RIBOSOMAL RNA SMALL SUBUNIT METHYLTRANSFERASE B-RELATED"/>
    <property type="match status" value="1"/>
</dbReference>
<evidence type="ECO:0000256" key="6">
    <source>
        <dbReference type="SAM" id="MobiDB-lite"/>
    </source>
</evidence>
<dbReference type="AlphaFoldDB" id="A0AAE3YD71"/>
<dbReference type="PRINTS" id="PR02008">
    <property type="entry name" value="RCMTFAMILY"/>
</dbReference>
<feature type="domain" description="SAM-dependent MTase RsmB/NOP-type" evidence="7">
    <location>
        <begin position="201"/>
        <end position="500"/>
    </location>
</feature>
<dbReference type="GO" id="GO:0008173">
    <property type="term" value="F:RNA methyltransferase activity"/>
    <property type="evidence" value="ECO:0007669"/>
    <property type="project" value="InterPro"/>
</dbReference>
<feature type="binding site" evidence="5">
    <location>
        <position position="375"/>
    </location>
    <ligand>
        <name>S-adenosyl-L-methionine</name>
        <dbReference type="ChEBI" id="CHEBI:59789"/>
    </ligand>
</feature>
<evidence type="ECO:0000313" key="8">
    <source>
        <dbReference type="EMBL" id="MDR6891239.1"/>
    </source>
</evidence>
<dbReference type="SUPFAM" id="SSF53335">
    <property type="entry name" value="S-adenosyl-L-methionine-dependent methyltransferases"/>
    <property type="match status" value="1"/>
</dbReference>
<keyword evidence="4 5" id="KW-0694">RNA-binding</keyword>
<accession>A0AAE3YD71</accession>
<evidence type="ECO:0000313" key="9">
    <source>
        <dbReference type="Proteomes" id="UP001247307"/>
    </source>
</evidence>
<organism evidence="8 9">
    <name type="scientific">Falsarthrobacter nasiphocae</name>
    <dbReference type="NCBI Taxonomy" id="189863"/>
    <lineage>
        <taxon>Bacteria</taxon>
        <taxon>Bacillati</taxon>
        <taxon>Actinomycetota</taxon>
        <taxon>Actinomycetes</taxon>
        <taxon>Micrococcales</taxon>
        <taxon>Micrococcaceae</taxon>
        <taxon>Falsarthrobacter</taxon>
    </lineage>
</organism>
<proteinExistence type="inferred from homology"/>
<dbReference type="Pfam" id="PF01029">
    <property type="entry name" value="NusB"/>
    <property type="match status" value="1"/>
</dbReference>
<evidence type="ECO:0000256" key="4">
    <source>
        <dbReference type="ARBA" id="ARBA00022884"/>
    </source>
</evidence>
<dbReference type="InterPro" id="IPR023267">
    <property type="entry name" value="RCMT"/>
</dbReference>
<dbReference type="GO" id="GO:0006355">
    <property type="term" value="P:regulation of DNA-templated transcription"/>
    <property type="evidence" value="ECO:0007669"/>
    <property type="project" value="InterPro"/>
</dbReference>
<dbReference type="InterPro" id="IPR035926">
    <property type="entry name" value="NusB-like_sf"/>
</dbReference>
<evidence type="ECO:0000259" key="7">
    <source>
        <dbReference type="PROSITE" id="PS51686"/>
    </source>
</evidence>
<dbReference type="Gene3D" id="1.10.940.10">
    <property type="entry name" value="NusB-like"/>
    <property type="match status" value="1"/>
</dbReference>
<keyword evidence="3 5" id="KW-0949">S-adenosyl-L-methionine</keyword>
<keyword evidence="9" id="KW-1185">Reference proteome</keyword>
<dbReference type="InterPro" id="IPR029063">
    <property type="entry name" value="SAM-dependent_MTases_sf"/>
</dbReference>
<name>A0AAE3YD71_9MICC</name>
<feature type="compositionally biased region" description="Basic and acidic residues" evidence="6">
    <location>
        <begin position="1"/>
        <end position="23"/>
    </location>
</feature>
<feature type="binding site" evidence="5">
    <location>
        <begin position="305"/>
        <end position="311"/>
    </location>
    <ligand>
        <name>S-adenosyl-L-methionine</name>
        <dbReference type="ChEBI" id="CHEBI:59789"/>
    </ligand>
</feature>
<comment type="similarity">
    <text evidence="5">Belongs to the class I-like SAM-binding methyltransferase superfamily. RsmB/NOP family.</text>
</comment>
<gene>
    <name evidence="8" type="ORF">J2S35_000179</name>
</gene>
<dbReference type="Pfam" id="PF01189">
    <property type="entry name" value="Methyltr_RsmB-F"/>
    <property type="match status" value="1"/>
</dbReference>
<feature type="binding site" evidence="5">
    <location>
        <position position="357"/>
    </location>
    <ligand>
        <name>S-adenosyl-L-methionine</name>
        <dbReference type="ChEBI" id="CHEBI:59789"/>
    </ligand>
</feature>
<reference evidence="8" key="1">
    <citation type="submission" date="2023-07" db="EMBL/GenBank/DDBJ databases">
        <title>Sequencing the genomes of 1000 actinobacteria strains.</title>
        <authorList>
            <person name="Klenk H.-P."/>
        </authorList>
    </citation>
    <scope>NUCLEOTIDE SEQUENCE</scope>
    <source>
        <strain evidence="8">DSM 13988</strain>
    </source>
</reference>
<dbReference type="PANTHER" id="PTHR22807">
    <property type="entry name" value="NOP2 YEAST -RELATED NOL1/NOP2/FMU SUN DOMAIN-CONTAINING"/>
    <property type="match status" value="1"/>
</dbReference>
<keyword evidence="1 5" id="KW-0489">Methyltransferase</keyword>
<dbReference type="PROSITE" id="PS51686">
    <property type="entry name" value="SAM_MT_RSMB_NOP"/>
    <property type="match status" value="1"/>
</dbReference>